<comment type="similarity">
    <text evidence="2">Belongs to the oxygen-dependent FAD-linked oxidoreductase family.</text>
</comment>
<evidence type="ECO:0000256" key="9">
    <source>
        <dbReference type="SAM" id="SignalP"/>
    </source>
</evidence>
<dbReference type="KEGG" id="cam:101490952"/>
<dbReference type="InterPro" id="IPR012951">
    <property type="entry name" value="BBE"/>
</dbReference>
<keyword evidence="4 9" id="KW-0732">Signal</keyword>
<dbReference type="SUPFAM" id="SSF56176">
    <property type="entry name" value="FAD-binding/transporter-associated domain-like"/>
    <property type="match status" value="1"/>
</dbReference>
<dbReference type="RefSeq" id="XP_004505013.1">
    <property type="nucleotide sequence ID" value="XM_004504956.2"/>
</dbReference>
<dbReference type="PROSITE" id="PS00862">
    <property type="entry name" value="OX2_COVAL_FAD"/>
    <property type="match status" value="1"/>
</dbReference>
<keyword evidence="11" id="KW-1185">Reference proteome</keyword>
<feature type="signal peptide" evidence="9">
    <location>
        <begin position="1"/>
        <end position="21"/>
    </location>
</feature>
<dbReference type="Gene3D" id="3.30.43.10">
    <property type="entry name" value="Uridine Diphospho-n-acetylenolpyruvylglucosamine Reductase, domain 2"/>
    <property type="match status" value="1"/>
</dbReference>
<evidence type="ECO:0000256" key="7">
    <source>
        <dbReference type="ARBA" id="ARBA00023157"/>
    </source>
</evidence>
<protein>
    <submittedName>
        <fullName evidence="12">Berberine bridge enzyme-like 3</fullName>
    </submittedName>
</protein>
<evidence type="ECO:0000256" key="3">
    <source>
        <dbReference type="ARBA" id="ARBA00022630"/>
    </source>
</evidence>
<proteinExistence type="inferred from homology"/>
<reference evidence="12" key="2">
    <citation type="submission" date="2025-08" db="UniProtKB">
        <authorList>
            <consortium name="RefSeq"/>
        </authorList>
    </citation>
    <scope>IDENTIFICATION</scope>
    <source>
        <tissue evidence="12">Etiolated seedlings</tissue>
    </source>
</reference>
<dbReference type="InterPro" id="IPR006093">
    <property type="entry name" value="Oxy_OxRdtase_FAD_BS"/>
</dbReference>
<comment type="cofactor">
    <cofactor evidence="1">
        <name>FAD</name>
        <dbReference type="ChEBI" id="CHEBI:57692"/>
    </cofactor>
</comment>
<accession>A0A1S2YIJ9</accession>
<gene>
    <name evidence="12" type="primary">LOC101490952</name>
</gene>
<evidence type="ECO:0000313" key="11">
    <source>
        <dbReference type="Proteomes" id="UP000087171"/>
    </source>
</evidence>
<keyword evidence="7" id="KW-1015">Disulfide bond</keyword>
<dbReference type="InterPro" id="IPR036318">
    <property type="entry name" value="FAD-bd_PCMH-like_sf"/>
</dbReference>
<sequence>MELSLVLTTLTIVTFISTVTSQSPIQNFVSCFSKFHEPSHSPITQVIYTPNNKTFSTILNQHIRNKRFKLGSTPKPLAIITAKSASDVQATVKCAKSNNIQIRIRSSGHDFEGYSYVSDVPFIILDMFLINGINIDIHNEVAWVESGATIGKLYYTISKTSEFYAFPAGICYSLCAGGHFSGGGYGPLTRKFGLAADNIVDAKIVDVNGKILDRKAMGEDLFWAITGGGGASFGVILSWKIKLVKIPNLVTVFDVTKTLEEGAIDLVYKWQLIASKMPDELFIIAKPRVVKNAKDGKNVVQVHFVGLFVGTNEKLLPLINKNFPELGLKSSDCHQLPWVRSTLIWNGIPTEANLKALLDEPKANETVYVKAQSDILMKPIPKEGIKAIFQKMIEDDTFFMYWIPYGGIMNKISTSAKPFPNRKGILFMIQYSNYWREDTPGTIEREINFSRSLFKFMTPYVSNSPRGAIMNYRDADIGANLPSNVTKMEISKVYGIKYFKDNFGRLVNAKTKVDPDNFFRYEQSIPTKLK</sequence>
<dbReference type="PaxDb" id="3827-XP_004505013.1"/>
<dbReference type="Proteomes" id="UP000087171">
    <property type="component" value="Chromosome Ca6"/>
</dbReference>
<feature type="chain" id="PRO_5010251672" evidence="9">
    <location>
        <begin position="22"/>
        <end position="530"/>
    </location>
</feature>
<dbReference type="InterPro" id="IPR016169">
    <property type="entry name" value="FAD-bd_PCMH_sub2"/>
</dbReference>
<evidence type="ECO:0000256" key="8">
    <source>
        <dbReference type="ARBA" id="ARBA00023180"/>
    </source>
</evidence>
<evidence type="ECO:0000313" key="12">
    <source>
        <dbReference type="RefSeq" id="XP_004505013.1"/>
    </source>
</evidence>
<dbReference type="GO" id="GO:1901696">
    <property type="term" value="P:cannabinoid biosynthetic process"/>
    <property type="evidence" value="ECO:0007669"/>
    <property type="project" value="UniProtKB-ARBA"/>
</dbReference>
<keyword evidence="6" id="KW-0560">Oxidoreductase</keyword>
<dbReference type="PROSITE" id="PS51387">
    <property type="entry name" value="FAD_PCMH"/>
    <property type="match status" value="1"/>
</dbReference>
<feature type="domain" description="FAD-binding PCMH-type" evidence="10">
    <location>
        <begin position="72"/>
        <end position="246"/>
    </location>
</feature>
<evidence type="ECO:0000256" key="1">
    <source>
        <dbReference type="ARBA" id="ARBA00001974"/>
    </source>
</evidence>
<dbReference type="InterPro" id="IPR016167">
    <property type="entry name" value="FAD-bd_PCMH_sub1"/>
</dbReference>
<dbReference type="Pfam" id="PF01565">
    <property type="entry name" value="FAD_binding_4"/>
    <property type="match status" value="1"/>
</dbReference>
<evidence type="ECO:0000256" key="2">
    <source>
        <dbReference type="ARBA" id="ARBA00005466"/>
    </source>
</evidence>
<keyword evidence="3" id="KW-0285">Flavoprotein</keyword>
<keyword evidence="5" id="KW-0274">FAD</keyword>
<dbReference type="Gene3D" id="3.30.465.10">
    <property type="match status" value="1"/>
</dbReference>
<dbReference type="Pfam" id="PF08031">
    <property type="entry name" value="BBE"/>
    <property type="match status" value="1"/>
</dbReference>
<dbReference type="AlphaFoldDB" id="A0A1S2YIJ9"/>
<keyword evidence="8" id="KW-0325">Glycoprotein</keyword>
<organism evidence="11 12">
    <name type="scientific">Cicer arietinum</name>
    <name type="common">Chickpea</name>
    <name type="synonym">Garbanzo</name>
    <dbReference type="NCBI Taxonomy" id="3827"/>
    <lineage>
        <taxon>Eukaryota</taxon>
        <taxon>Viridiplantae</taxon>
        <taxon>Streptophyta</taxon>
        <taxon>Embryophyta</taxon>
        <taxon>Tracheophyta</taxon>
        <taxon>Spermatophyta</taxon>
        <taxon>Magnoliopsida</taxon>
        <taxon>eudicotyledons</taxon>
        <taxon>Gunneridae</taxon>
        <taxon>Pentapetalae</taxon>
        <taxon>rosids</taxon>
        <taxon>fabids</taxon>
        <taxon>Fabales</taxon>
        <taxon>Fabaceae</taxon>
        <taxon>Papilionoideae</taxon>
        <taxon>50 kb inversion clade</taxon>
        <taxon>NPAAA clade</taxon>
        <taxon>Hologalegina</taxon>
        <taxon>IRL clade</taxon>
        <taxon>Cicereae</taxon>
        <taxon>Cicer</taxon>
    </lineage>
</organism>
<evidence type="ECO:0000256" key="4">
    <source>
        <dbReference type="ARBA" id="ARBA00022729"/>
    </source>
</evidence>
<dbReference type="Gene3D" id="3.40.462.20">
    <property type="match status" value="1"/>
</dbReference>
<name>A0A1S2YIJ9_CICAR</name>
<dbReference type="FunFam" id="3.30.43.10:FF:000004">
    <property type="entry name" value="Berberine bridge enzyme-like 15"/>
    <property type="match status" value="1"/>
</dbReference>
<reference evidence="11" key="1">
    <citation type="journal article" date="2013" name="Nat. Biotechnol.">
        <title>Draft genome sequence of chickpea (Cicer arietinum) provides a resource for trait improvement.</title>
        <authorList>
            <person name="Varshney R.K."/>
            <person name="Song C."/>
            <person name="Saxena R.K."/>
            <person name="Azam S."/>
            <person name="Yu S."/>
            <person name="Sharpe A.G."/>
            <person name="Cannon S."/>
            <person name="Baek J."/>
            <person name="Rosen B.D."/>
            <person name="Tar'an B."/>
            <person name="Millan T."/>
            <person name="Zhang X."/>
            <person name="Ramsay L.D."/>
            <person name="Iwata A."/>
            <person name="Wang Y."/>
            <person name="Nelson W."/>
            <person name="Farmer A.D."/>
            <person name="Gaur P.M."/>
            <person name="Soderlund C."/>
            <person name="Penmetsa R.V."/>
            <person name="Xu C."/>
            <person name="Bharti A.K."/>
            <person name="He W."/>
            <person name="Winter P."/>
            <person name="Zhao S."/>
            <person name="Hane J.K."/>
            <person name="Carrasquilla-Garcia N."/>
            <person name="Condie J.A."/>
            <person name="Upadhyaya H.D."/>
            <person name="Luo M.C."/>
            <person name="Thudi M."/>
            <person name="Gowda C.L."/>
            <person name="Singh N.P."/>
            <person name="Lichtenzveig J."/>
            <person name="Gali K.K."/>
            <person name="Rubio J."/>
            <person name="Nadarajan N."/>
            <person name="Dolezel J."/>
            <person name="Bansal K.C."/>
            <person name="Xu X."/>
            <person name="Edwards D."/>
            <person name="Zhang G."/>
            <person name="Kahl G."/>
            <person name="Gil J."/>
            <person name="Singh K.B."/>
            <person name="Datta S.K."/>
            <person name="Jackson S.A."/>
            <person name="Wang J."/>
            <person name="Cook D.R."/>
        </authorList>
    </citation>
    <scope>NUCLEOTIDE SEQUENCE [LARGE SCALE GENOMIC DNA]</scope>
    <source>
        <strain evidence="11">cv. CDC Frontier</strain>
    </source>
</reference>
<dbReference type="PANTHER" id="PTHR32448">
    <property type="entry name" value="OS08G0158400 PROTEIN"/>
    <property type="match status" value="1"/>
</dbReference>
<dbReference type="eggNOG" id="ENOG502QVGN">
    <property type="taxonomic scope" value="Eukaryota"/>
</dbReference>
<dbReference type="InterPro" id="IPR016166">
    <property type="entry name" value="FAD-bd_PCMH"/>
</dbReference>
<evidence type="ECO:0000259" key="10">
    <source>
        <dbReference type="PROSITE" id="PS51387"/>
    </source>
</evidence>
<dbReference type="GeneID" id="101490952"/>
<evidence type="ECO:0000256" key="6">
    <source>
        <dbReference type="ARBA" id="ARBA00023002"/>
    </source>
</evidence>
<dbReference type="OrthoDB" id="407275at2759"/>
<dbReference type="GO" id="GO:0071949">
    <property type="term" value="F:FAD binding"/>
    <property type="evidence" value="ECO:0007669"/>
    <property type="project" value="InterPro"/>
</dbReference>
<evidence type="ECO:0000256" key="5">
    <source>
        <dbReference type="ARBA" id="ARBA00022827"/>
    </source>
</evidence>
<dbReference type="GO" id="GO:0016491">
    <property type="term" value="F:oxidoreductase activity"/>
    <property type="evidence" value="ECO:0007669"/>
    <property type="project" value="UniProtKB-KW"/>
</dbReference>
<dbReference type="InterPro" id="IPR006094">
    <property type="entry name" value="Oxid_FAD_bind_N"/>
</dbReference>